<feature type="compositionally biased region" description="Basic residues" evidence="1">
    <location>
        <begin position="523"/>
        <end position="542"/>
    </location>
</feature>
<feature type="compositionally biased region" description="Basic and acidic residues" evidence="1">
    <location>
        <begin position="169"/>
        <end position="180"/>
    </location>
</feature>
<accession>A0A7C8IKK4</accession>
<feature type="region of interest" description="Disordered" evidence="1">
    <location>
        <begin position="330"/>
        <end position="361"/>
    </location>
</feature>
<feature type="region of interest" description="Disordered" evidence="1">
    <location>
        <begin position="1"/>
        <end position="51"/>
    </location>
</feature>
<feature type="compositionally biased region" description="Basic and acidic residues" evidence="1">
    <location>
        <begin position="473"/>
        <end position="487"/>
    </location>
</feature>
<feature type="compositionally biased region" description="Basic and acidic residues" evidence="1">
    <location>
        <begin position="549"/>
        <end position="559"/>
    </location>
</feature>
<feature type="region of interest" description="Disordered" evidence="1">
    <location>
        <begin position="104"/>
        <end position="206"/>
    </location>
</feature>
<gene>
    <name evidence="2" type="ORF">GQX73_g9704</name>
</gene>
<evidence type="ECO:0000313" key="2">
    <source>
        <dbReference type="EMBL" id="KAF2963878.1"/>
    </source>
</evidence>
<protein>
    <submittedName>
        <fullName evidence="2">Uncharacterized protein</fullName>
    </submittedName>
</protein>
<feature type="region of interest" description="Disordered" evidence="1">
    <location>
        <begin position="513"/>
        <end position="683"/>
    </location>
</feature>
<evidence type="ECO:0000256" key="1">
    <source>
        <dbReference type="SAM" id="MobiDB-lite"/>
    </source>
</evidence>
<evidence type="ECO:0000313" key="3">
    <source>
        <dbReference type="Proteomes" id="UP000481858"/>
    </source>
</evidence>
<organism evidence="2 3">
    <name type="scientific">Xylaria multiplex</name>
    <dbReference type="NCBI Taxonomy" id="323545"/>
    <lineage>
        <taxon>Eukaryota</taxon>
        <taxon>Fungi</taxon>
        <taxon>Dikarya</taxon>
        <taxon>Ascomycota</taxon>
        <taxon>Pezizomycotina</taxon>
        <taxon>Sordariomycetes</taxon>
        <taxon>Xylariomycetidae</taxon>
        <taxon>Xylariales</taxon>
        <taxon>Xylariaceae</taxon>
        <taxon>Xylaria</taxon>
    </lineage>
</organism>
<comment type="caution">
    <text evidence="2">The sequence shown here is derived from an EMBL/GenBank/DDBJ whole genome shotgun (WGS) entry which is preliminary data.</text>
</comment>
<dbReference type="OrthoDB" id="4779303at2759"/>
<name>A0A7C8IKK4_9PEZI</name>
<feature type="compositionally biased region" description="Polar residues" evidence="1">
    <location>
        <begin position="1"/>
        <end position="14"/>
    </location>
</feature>
<proteinExistence type="predicted"/>
<feature type="compositionally biased region" description="Basic and acidic residues" evidence="1">
    <location>
        <begin position="191"/>
        <end position="200"/>
    </location>
</feature>
<feature type="region of interest" description="Disordered" evidence="1">
    <location>
        <begin position="453"/>
        <end position="495"/>
    </location>
</feature>
<feature type="compositionally biased region" description="Polar residues" evidence="1">
    <location>
        <begin position="571"/>
        <end position="582"/>
    </location>
</feature>
<sequence>MSQGRILSTGSEASATRGAGKDSTGSGGVLSRVLGSLRRHSDNGGAAANNKEDTDWVNTYKITHRPDRPRLDKREGLKHRNSAYVLGQLHRIWRRSEKMAEAKRRERDARESAFAAGFTRRQDRRNGEDVRSRQGDGPDSSSGTRRPHPPSLRTDLARNFNREAPSPEFARDKRREDSRVHTISRPIPANEVDKGKERDSQSIFSDSSDRMTIRVGLELQSPYSKGGGSGIFKINSGVSKAGGYNHAHNASALSPVPLLAPRSFVPATAPLQSVAPSISPGKKRVGRRRHTRALSHSPTLRMAPASAMRKSNAQARTLRDAMALYINTDRNSTPSLDLNSSPVSERASPLTPIDDASGDEYVDCETPATGPRTSKTCPMPLCDNPLLTPADRKQNLCAECRSELQPRQSVFTTDVLNAFSSPYSPTDVYTSSRASLVSSAQHDLMASATAEELPEMTPYINGEGKSRRTSCRRSGEQSADRDPKTEKPLPPAKVIINNSHILSRFNKDRDEFKLQPVPLSRRDTRRGRKSHYTLPTKHRASRQKVVTPVHEKSHSEDGSSHIGFQLAGWRTLSSSPAPQRSSQDSKPRESSGPLLEPKTFCPAALPAHRQSNSHPRAKEGRASGRSSYLPPPRAPVGKTAERMLSSAPPGSIRHSGSRQQPTPQHRASAPVSKGTQTRETRVKSEGKIAEYDEIYNEIESIIDSYLRLSDVPESANERRKMEAIASYHAVVPLDVEMKIKNFF</sequence>
<reference evidence="2 3" key="1">
    <citation type="submission" date="2019-12" db="EMBL/GenBank/DDBJ databases">
        <title>Draft genome sequence of the ascomycete Xylaria multiplex DSM 110363.</title>
        <authorList>
            <person name="Buettner E."/>
            <person name="Kellner H."/>
        </authorList>
    </citation>
    <scope>NUCLEOTIDE SEQUENCE [LARGE SCALE GENOMIC DNA]</scope>
    <source>
        <strain evidence="2 3">DSM 110363</strain>
    </source>
</reference>
<dbReference type="InParanoid" id="A0A7C8IKK4"/>
<dbReference type="EMBL" id="WUBL01000177">
    <property type="protein sequence ID" value="KAF2963878.1"/>
    <property type="molecule type" value="Genomic_DNA"/>
</dbReference>
<feature type="compositionally biased region" description="Polar residues" evidence="1">
    <location>
        <begin position="330"/>
        <end position="343"/>
    </location>
</feature>
<feature type="compositionally biased region" description="Basic and acidic residues" evidence="1">
    <location>
        <begin position="120"/>
        <end position="136"/>
    </location>
</feature>
<keyword evidence="3" id="KW-1185">Reference proteome</keyword>
<dbReference type="AlphaFoldDB" id="A0A7C8IKK4"/>
<dbReference type="Proteomes" id="UP000481858">
    <property type="component" value="Unassembled WGS sequence"/>
</dbReference>